<dbReference type="EMBL" id="BAABAQ010000020">
    <property type="protein sequence ID" value="GAA4209569.1"/>
    <property type="molecule type" value="Genomic_DNA"/>
</dbReference>
<reference evidence="3" key="1">
    <citation type="journal article" date="2019" name="Int. J. Syst. Evol. Microbiol.">
        <title>The Global Catalogue of Microorganisms (GCM) 10K type strain sequencing project: providing services to taxonomists for standard genome sequencing and annotation.</title>
        <authorList>
            <consortium name="The Broad Institute Genomics Platform"/>
            <consortium name="The Broad Institute Genome Sequencing Center for Infectious Disease"/>
            <person name="Wu L."/>
            <person name="Ma J."/>
        </authorList>
    </citation>
    <scope>NUCLEOTIDE SEQUENCE [LARGE SCALE GENOMIC DNA]</scope>
    <source>
        <strain evidence="3">JCM 17388</strain>
    </source>
</reference>
<feature type="transmembrane region" description="Helical" evidence="1">
    <location>
        <begin position="12"/>
        <end position="39"/>
    </location>
</feature>
<accession>A0ABP8BL50</accession>
<proteinExistence type="predicted"/>
<gene>
    <name evidence="2" type="ORF">GCM10022252_76280</name>
</gene>
<evidence type="ECO:0000313" key="2">
    <source>
        <dbReference type="EMBL" id="GAA4209569.1"/>
    </source>
</evidence>
<keyword evidence="3" id="KW-1185">Reference proteome</keyword>
<keyword evidence="1" id="KW-0472">Membrane</keyword>
<dbReference type="Proteomes" id="UP001501251">
    <property type="component" value="Unassembled WGS sequence"/>
</dbReference>
<dbReference type="RefSeq" id="WP_344923210.1">
    <property type="nucleotide sequence ID" value="NZ_BAABAQ010000020.1"/>
</dbReference>
<evidence type="ECO:0000313" key="3">
    <source>
        <dbReference type="Proteomes" id="UP001501251"/>
    </source>
</evidence>
<organism evidence="2 3">
    <name type="scientific">Streptosporangium oxazolinicum</name>
    <dbReference type="NCBI Taxonomy" id="909287"/>
    <lineage>
        <taxon>Bacteria</taxon>
        <taxon>Bacillati</taxon>
        <taxon>Actinomycetota</taxon>
        <taxon>Actinomycetes</taxon>
        <taxon>Streptosporangiales</taxon>
        <taxon>Streptosporangiaceae</taxon>
        <taxon>Streptosporangium</taxon>
    </lineage>
</organism>
<name>A0ABP8BL50_9ACTN</name>
<keyword evidence="1" id="KW-0812">Transmembrane</keyword>
<protein>
    <recommendedName>
        <fullName evidence="4">Phage holin family protein</fullName>
    </recommendedName>
</protein>
<evidence type="ECO:0000256" key="1">
    <source>
        <dbReference type="SAM" id="Phobius"/>
    </source>
</evidence>
<sequence length="93" mass="9781">MSTSTDTSNREALAFLSGCGAFLLHIFGSALLIGGLAVAVLADGVLAGILWTLITLLVIAGGLTAANRTYKKLRRDRTPEPVIRPTVTKTDLN</sequence>
<comment type="caution">
    <text evidence="2">The sequence shown here is derived from an EMBL/GenBank/DDBJ whole genome shotgun (WGS) entry which is preliminary data.</text>
</comment>
<feature type="transmembrane region" description="Helical" evidence="1">
    <location>
        <begin position="45"/>
        <end position="66"/>
    </location>
</feature>
<keyword evidence="1" id="KW-1133">Transmembrane helix</keyword>
<evidence type="ECO:0008006" key="4">
    <source>
        <dbReference type="Google" id="ProtNLM"/>
    </source>
</evidence>